<dbReference type="Proteomes" id="UP001144978">
    <property type="component" value="Unassembled WGS sequence"/>
</dbReference>
<organism evidence="1 2">
    <name type="scientific">Trametes sanguinea</name>
    <dbReference type="NCBI Taxonomy" id="158606"/>
    <lineage>
        <taxon>Eukaryota</taxon>
        <taxon>Fungi</taxon>
        <taxon>Dikarya</taxon>
        <taxon>Basidiomycota</taxon>
        <taxon>Agaricomycotina</taxon>
        <taxon>Agaricomycetes</taxon>
        <taxon>Polyporales</taxon>
        <taxon>Polyporaceae</taxon>
        <taxon>Trametes</taxon>
    </lineage>
</organism>
<comment type="caution">
    <text evidence="1">The sequence shown here is derived from an EMBL/GenBank/DDBJ whole genome shotgun (WGS) entry which is preliminary data.</text>
</comment>
<accession>A0ACC1QA92</accession>
<keyword evidence="2" id="KW-1185">Reference proteome</keyword>
<dbReference type="EMBL" id="JANSHE010000006">
    <property type="protein sequence ID" value="KAJ3019545.1"/>
    <property type="molecule type" value="Genomic_DNA"/>
</dbReference>
<reference evidence="1" key="1">
    <citation type="submission" date="2022-08" db="EMBL/GenBank/DDBJ databases">
        <title>Genome Sequence of Pycnoporus sanguineus.</title>
        <authorList>
            <person name="Buettner E."/>
        </authorList>
    </citation>
    <scope>NUCLEOTIDE SEQUENCE</scope>
    <source>
        <strain evidence="1">CG-C14</strain>
    </source>
</reference>
<sequence length="110" mass="11673">MCLSPAARALASAACDREERRLVRAGGGRCADELGSERAYGETHVVRLVGTETDISTLGARPSRSDREQQARSTLAAPPAQQPAAMEARIQKTRAASPDLSFNCMCPGSK</sequence>
<protein>
    <submittedName>
        <fullName evidence="1">Uncharacterized protein</fullName>
    </submittedName>
</protein>
<proteinExistence type="predicted"/>
<gene>
    <name evidence="1" type="ORF">NUW54_g53</name>
</gene>
<evidence type="ECO:0000313" key="1">
    <source>
        <dbReference type="EMBL" id="KAJ3019545.1"/>
    </source>
</evidence>
<evidence type="ECO:0000313" key="2">
    <source>
        <dbReference type="Proteomes" id="UP001144978"/>
    </source>
</evidence>
<name>A0ACC1QA92_9APHY</name>